<dbReference type="Pfam" id="PF18738">
    <property type="entry name" value="HEPN_DZIP3"/>
    <property type="match status" value="1"/>
</dbReference>
<dbReference type="EMBL" id="CAJPWZ010000276">
    <property type="protein sequence ID" value="CAG2188830.1"/>
    <property type="molecule type" value="Genomic_DNA"/>
</dbReference>
<feature type="repeat" description="ANK" evidence="3">
    <location>
        <begin position="467"/>
        <end position="499"/>
    </location>
</feature>
<sequence length="553" mass="62394">MASLSIEGENYVRMGLLLTGISPRAIRALFDQEFHPSCLDASIKKEYNKLLEMKKNKIINQPQWNLLFPRFPDVPTSSTFDVTLMITLLRNLTDVNSPHGGFDKLPTSIETTTGSDFARIKYYRNYLAHLEDAKIENDDFISAWDDISQAIGRLGGESLKQECDQLKTKILDQTNKEIILEIKNSKSEIEELKQLVKDHDSDTSCRQHLLQYLKQLELSEQVALINTKDTMIKYDIHQTGDYPLIRACKLGYTDMVQWMLHNDVDVDQCRDDGVTGLFMACKEGYTTILNLLLEKKPNVNLCDNKGWNPLYMAKKNPNVNLCDNNGRSPLNMAIETGYTDIVKLLLEKNPNVNLCDNNGYSPLNLASLNGYHKLGRNTLDHQPFAYLCSDGFFTSNDQIDIVQLILLHKADINAQTFDGGNALLFSTLTGNLELTQLLLENNADCNICIYNKILLDQNANVDICDNDGLTPLMKSCFNNHTSTVQLLVKYKPDINARTVDGNNALVFSALNGNLEITKVLLENNADYNNCIQSKQLIIESLSGHVKTKVHQKN</sequence>
<organism evidence="6 7">
    <name type="scientific">Mytilus edulis</name>
    <name type="common">Blue mussel</name>
    <dbReference type="NCBI Taxonomy" id="6550"/>
    <lineage>
        <taxon>Eukaryota</taxon>
        <taxon>Metazoa</taxon>
        <taxon>Spiralia</taxon>
        <taxon>Lophotrochozoa</taxon>
        <taxon>Mollusca</taxon>
        <taxon>Bivalvia</taxon>
        <taxon>Autobranchia</taxon>
        <taxon>Pteriomorphia</taxon>
        <taxon>Mytilida</taxon>
        <taxon>Mytiloidea</taxon>
        <taxon>Mytilidae</taxon>
        <taxon>Mytilinae</taxon>
        <taxon>Mytilus</taxon>
    </lineage>
</organism>
<comment type="caution">
    <text evidence="6">The sequence shown here is derived from an EMBL/GenBank/DDBJ whole genome shotgun (WGS) entry which is preliminary data.</text>
</comment>
<dbReference type="Gene3D" id="1.25.40.20">
    <property type="entry name" value="Ankyrin repeat-containing domain"/>
    <property type="match status" value="4"/>
</dbReference>
<dbReference type="SMART" id="SM00248">
    <property type="entry name" value="ANK"/>
    <property type="match status" value="7"/>
</dbReference>
<dbReference type="Pfam" id="PF12796">
    <property type="entry name" value="Ank_2"/>
    <property type="match status" value="3"/>
</dbReference>
<proteinExistence type="predicted"/>
<evidence type="ECO:0000256" key="1">
    <source>
        <dbReference type="ARBA" id="ARBA00022737"/>
    </source>
</evidence>
<feature type="repeat" description="ANK" evidence="3">
    <location>
        <begin position="325"/>
        <end position="357"/>
    </location>
</feature>
<keyword evidence="1" id="KW-0677">Repeat</keyword>
<feature type="domain" description="DZIP3-like HEPN" evidence="5">
    <location>
        <begin position="37"/>
        <end position="177"/>
    </location>
</feature>
<accession>A0A8S3Q2X1</accession>
<name>A0A8S3Q2X1_MYTED</name>
<feature type="repeat" description="ANK" evidence="3">
    <location>
        <begin position="272"/>
        <end position="304"/>
    </location>
</feature>
<dbReference type="InterPro" id="IPR051165">
    <property type="entry name" value="Multifunctional_ANK_Repeat"/>
</dbReference>
<evidence type="ECO:0000256" key="3">
    <source>
        <dbReference type="PROSITE-ProRule" id="PRU00023"/>
    </source>
</evidence>
<gene>
    <name evidence="6" type="ORF">MEDL_4271</name>
</gene>
<dbReference type="SUPFAM" id="SSF48403">
    <property type="entry name" value="Ankyrin repeat"/>
    <property type="match status" value="1"/>
</dbReference>
<feature type="coiled-coil region" evidence="4">
    <location>
        <begin position="156"/>
        <end position="202"/>
    </location>
</feature>
<evidence type="ECO:0000259" key="5">
    <source>
        <dbReference type="Pfam" id="PF18738"/>
    </source>
</evidence>
<dbReference type="AlphaFoldDB" id="A0A8S3Q2X1"/>
<dbReference type="Proteomes" id="UP000683360">
    <property type="component" value="Unassembled WGS sequence"/>
</dbReference>
<feature type="repeat" description="ANK" evidence="3">
    <location>
        <begin position="500"/>
        <end position="528"/>
    </location>
</feature>
<reference evidence="6" key="1">
    <citation type="submission" date="2021-03" db="EMBL/GenBank/DDBJ databases">
        <authorList>
            <person name="Bekaert M."/>
        </authorList>
    </citation>
    <scope>NUCLEOTIDE SEQUENCE</scope>
</reference>
<dbReference type="InterPro" id="IPR002110">
    <property type="entry name" value="Ankyrin_rpt"/>
</dbReference>
<evidence type="ECO:0000313" key="6">
    <source>
        <dbReference type="EMBL" id="CAG2188830.1"/>
    </source>
</evidence>
<keyword evidence="4" id="KW-0175">Coiled coil</keyword>
<dbReference type="PROSITE" id="PS50297">
    <property type="entry name" value="ANK_REP_REGION"/>
    <property type="match status" value="3"/>
</dbReference>
<dbReference type="PANTHER" id="PTHR24123">
    <property type="entry name" value="ANKYRIN REPEAT-CONTAINING"/>
    <property type="match status" value="1"/>
</dbReference>
<dbReference type="PANTHER" id="PTHR24123:SF33">
    <property type="entry name" value="PROTEIN HOS4"/>
    <property type="match status" value="1"/>
</dbReference>
<dbReference type="InterPro" id="IPR036770">
    <property type="entry name" value="Ankyrin_rpt-contain_sf"/>
</dbReference>
<evidence type="ECO:0000256" key="2">
    <source>
        <dbReference type="ARBA" id="ARBA00023043"/>
    </source>
</evidence>
<keyword evidence="2 3" id="KW-0040">ANK repeat</keyword>
<evidence type="ECO:0000256" key="4">
    <source>
        <dbReference type="SAM" id="Coils"/>
    </source>
</evidence>
<dbReference type="OrthoDB" id="5958466at2759"/>
<evidence type="ECO:0000313" key="7">
    <source>
        <dbReference type="Proteomes" id="UP000683360"/>
    </source>
</evidence>
<dbReference type="PROSITE" id="PS50088">
    <property type="entry name" value="ANK_REPEAT"/>
    <property type="match status" value="4"/>
</dbReference>
<keyword evidence="7" id="KW-1185">Reference proteome</keyword>
<dbReference type="InterPro" id="IPR041249">
    <property type="entry name" value="HEPN_DZIP3"/>
</dbReference>
<protein>
    <recommendedName>
        <fullName evidence="5">DZIP3-like HEPN domain-containing protein</fullName>
    </recommendedName>
</protein>